<protein>
    <submittedName>
        <fullName evidence="2">Uncharacterized protein</fullName>
    </submittedName>
</protein>
<dbReference type="Proteomes" id="UP000194012">
    <property type="component" value="Unassembled WGS sequence"/>
</dbReference>
<evidence type="ECO:0000313" key="3">
    <source>
        <dbReference type="Proteomes" id="UP000194012"/>
    </source>
</evidence>
<dbReference type="EMBL" id="FWFJ01000065">
    <property type="protein sequence ID" value="SLN75017.1"/>
    <property type="molecule type" value="Genomic_DNA"/>
</dbReference>
<organism evidence="2 3">
    <name type="scientific">Roseovarius gaetbuli</name>
    <dbReference type="NCBI Taxonomy" id="1356575"/>
    <lineage>
        <taxon>Bacteria</taxon>
        <taxon>Pseudomonadati</taxon>
        <taxon>Pseudomonadota</taxon>
        <taxon>Alphaproteobacteria</taxon>
        <taxon>Rhodobacterales</taxon>
        <taxon>Roseobacteraceae</taxon>
        <taxon>Roseovarius</taxon>
    </lineage>
</organism>
<dbReference type="AlphaFoldDB" id="A0A1X7ADS9"/>
<feature type="compositionally biased region" description="Polar residues" evidence="1">
    <location>
        <begin position="131"/>
        <end position="148"/>
    </location>
</feature>
<keyword evidence="3" id="KW-1185">Reference proteome</keyword>
<reference evidence="3" key="1">
    <citation type="submission" date="2017-03" db="EMBL/GenBank/DDBJ databases">
        <authorList>
            <person name="Rodrigo-Torres L."/>
            <person name="Arahal R.D."/>
            <person name="Lucena T."/>
        </authorList>
    </citation>
    <scope>NUCLEOTIDE SEQUENCE [LARGE SCALE GENOMIC DNA]</scope>
    <source>
        <strain evidence="3">CECT 8370</strain>
    </source>
</reference>
<evidence type="ECO:0000313" key="2">
    <source>
        <dbReference type="EMBL" id="SLN75017.1"/>
    </source>
</evidence>
<name>A0A1X7ADS9_9RHOB</name>
<sequence length="155" mass="17116">MIRTGKTDGYRLGDQAAITTWASYQPQPWIGLSGRIEARNTVTLYGGFNLMGQRGGLRGHRLAFELGVPVYQDLNGPQMETDWTATLGWQLAFQDESRARSPACAPDPASKRANRVGRTSQIRDLEYNDRTPPSRQSCGAPSHTSNQPRGVLPRS</sequence>
<gene>
    <name evidence="2" type="ORF">ROG8370_03729</name>
</gene>
<accession>A0A1X7ADS9</accession>
<evidence type="ECO:0000256" key="1">
    <source>
        <dbReference type="SAM" id="MobiDB-lite"/>
    </source>
</evidence>
<proteinExistence type="predicted"/>
<dbReference type="RefSeq" id="WP_245827503.1">
    <property type="nucleotide sequence ID" value="NZ_FWFJ01000065.1"/>
</dbReference>
<feature type="region of interest" description="Disordered" evidence="1">
    <location>
        <begin position="97"/>
        <end position="155"/>
    </location>
</feature>